<evidence type="ECO:0000256" key="1">
    <source>
        <dbReference type="ARBA" id="ARBA00004496"/>
    </source>
</evidence>
<keyword evidence="4" id="KW-0963">Cytoplasm</keyword>
<proteinExistence type="inferred from homology"/>
<dbReference type="SUPFAM" id="SSF102829">
    <property type="entry name" value="Cell division protein ZapA-like"/>
    <property type="match status" value="1"/>
</dbReference>
<evidence type="ECO:0000256" key="6">
    <source>
        <dbReference type="ARBA" id="ARBA00023054"/>
    </source>
</evidence>
<evidence type="ECO:0000256" key="7">
    <source>
        <dbReference type="ARBA" id="ARBA00023210"/>
    </source>
</evidence>
<evidence type="ECO:0000313" key="12">
    <source>
        <dbReference type="EMBL" id="TDR48874.1"/>
    </source>
</evidence>
<evidence type="ECO:0000256" key="2">
    <source>
        <dbReference type="ARBA" id="ARBA00010074"/>
    </source>
</evidence>
<dbReference type="InterPro" id="IPR007838">
    <property type="entry name" value="Cell_div_ZapA-like"/>
</dbReference>
<dbReference type="GO" id="GO:0005829">
    <property type="term" value="C:cytosol"/>
    <property type="evidence" value="ECO:0007669"/>
    <property type="project" value="TreeGrafter"/>
</dbReference>
<accession>A0A4R6ZAU0</accession>
<protein>
    <recommendedName>
        <fullName evidence="3">Cell division protein ZapA</fullName>
    </recommendedName>
    <alternativeName>
        <fullName evidence="11">Z ring-associated protein ZapA</fullName>
    </alternativeName>
</protein>
<name>A0A4R6ZAU0_9GAMM</name>
<dbReference type="GO" id="GO:0032153">
    <property type="term" value="C:cell division site"/>
    <property type="evidence" value="ECO:0007669"/>
    <property type="project" value="TreeGrafter"/>
</dbReference>
<dbReference type="OrthoDB" id="5772359at2"/>
<evidence type="ECO:0000256" key="11">
    <source>
        <dbReference type="ARBA" id="ARBA00033158"/>
    </source>
</evidence>
<dbReference type="InterPro" id="IPR042233">
    <property type="entry name" value="Cell_div_ZapA_N"/>
</dbReference>
<evidence type="ECO:0000256" key="9">
    <source>
        <dbReference type="ARBA" id="ARBA00024910"/>
    </source>
</evidence>
<evidence type="ECO:0000256" key="8">
    <source>
        <dbReference type="ARBA" id="ARBA00023306"/>
    </source>
</evidence>
<comment type="similarity">
    <text evidence="2">Belongs to the ZapA family. Type 1 subfamily.</text>
</comment>
<gene>
    <name evidence="12" type="ORF">DFR29_101498</name>
</gene>
<dbReference type="PANTHER" id="PTHR34981">
    <property type="entry name" value="CELL DIVISION PROTEIN ZAPA"/>
    <property type="match status" value="1"/>
</dbReference>
<dbReference type="Pfam" id="PF05164">
    <property type="entry name" value="ZapA"/>
    <property type="match status" value="1"/>
</dbReference>
<dbReference type="GO" id="GO:0043093">
    <property type="term" value="P:FtsZ-dependent cytokinesis"/>
    <property type="evidence" value="ECO:0007669"/>
    <property type="project" value="TreeGrafter"/>
</dbReference>
<organism evidence="12 13">
    <name type="scientific">Tahibacter aquaticus</name>
    <dbReference type="NCBI Taxonomy" id="520092"/>
    <lineage>
        <taxon>Bacteria</taxon>
        <taxon>Pseudomonadati</taxon>
        <taxon>Pseudomonadota</taxon>
        <taxon>Gammaproteobacteria</taxon>
        <taxon>Lysobacterales</taxon>
        <taxon>Rhodanobacteraceae</taxon>
        <taxon>Tahibacter</taxon>
    </lineage>
</organism>
<dbReference type="Gene3D" id="3.30.160.880">
    <property type="entry name" value="Cell division protein ZapA protomer, N-terminal domain"/>
    <property type="match status" value="1"/>
</dbReference>
<keyword evidence="7" id="KW-0717">Septation</keyword>
<evidence type="ECO:0000256" key="3">
    <source>
        <dbReference type="ARBA" id="ARBA00015195"/>
    </source>
</evidence>
<dbReference type="RefSeq" id="WP_133816974.1">
    <property type="nucleotide sequence ID" value="NZ_SNZH01000001.1"/>
</dbReference>
<dbReference type="GO" id="GO:0030428">
    <property type="term" value="C:cell septum"/>
    <property type="evidence" value="ECO:0007669"/>
    <property type="project" value="TreeGrafter"/>
</dbReference>
<dbReference type="Gene3D" id="1.20.5.50">
    <property type="match status" value="1"/>
</dbReference>
<dbReference type="EMBL" id="SNZH01000001">
    <property type="protein sequence ID" value="TDR48874.1"/>
    <property type="molecule type" value="Genomic_DNA"/>
</dbReference>
<comment type="function">
    <text evidence="9">Activator of cell division through the inhibition of FtsZ GTPase activity, therefore promoting FtsZ assembly into bundles of protofilaments necessary for the formation of the division Z ring. It is recruited early at mid-cell but it is not essential for cell division.</text>
</comment>
<comment type="subunit">
    <text evidence="10">Homodimer. Interacts with FtsZ.</text>
</comment>
<reference evidence="12 13" key="1">
    <citation type="submission" date="2019-03" db="EMBL/GenBank/DDBJ databases">
        <title>Genomic Encyclopedia of Type Strains, Phase IV (KMG-IV): sequencing the most valuable type-strain genomes for metagenomic binning, comparative biology and taxonomic classification.</title>
        <authorList>
            <person name="Goeker M."/>
        </authorList>
    </citation>
    <scope>NUCLEOTIDE SEQUENCE [LARGE SCALE GENOMIC DNA]</scope>
    <source>
        <strain evidence="12 13">DSM 21667</strain>
    </source>
</reference>
<keyword evidence="13" id="KW-1185">Reference proteome</keyword>
<keyword evidence="6" id="KW-0175">Coiled coil</keyword>
<dbReference type="InterPro" id="IPR036192">
    <property type="entry name" value="Cell_div_ZapA-like_sf"/>
</dbReference>
<dbReference type="GO" id="GO:0000917">
    <property type="term" value="P:division septum assembly"/>
    <property type="evidence" value="ECO:0007669"/>
    <property type="project" value="UniProtKB-KW"/>
</dbReference>
<dbReference type="Proteomes" id="UP000295293">
    <property type="component" value="Unassembled WGS sequence"/>
</dbReference>
<evidence type="ECO:0000256" key="5">
    <source>
        <dbReference type="ARBA" id="ARBA00022618"/>
    </source>
</evidence>
<dbReference type="GO" id="GO:0000921">
    <property type="term" value="P:septin ring assembly"/>
    <property type="evidence" value="ECO:0007669"/>
    <property type="project" value="TreeGrafter"/>
</dbReference>
<evidence type="ECO:0000256" key="10">
    <source>
        <dbReference type="ARBA" id="ARBA00026068"/>
    </source>
</evidence>
<comment type="caution">
    <text evidence="12">The sequence shown here is derived from an EMBL/GenBank/DDBJ whole genome shotgun (WGS) entry which is preliminary data.</text>
</comment>
<evidence type="ECO:0000256" key="4">
    <source>
        <dbReference type="ARBA" id="ARBA00022490"/>
    </source>
</evidence>
<dbReference type="AlphaFoldDB" id="A0A4R6ZAU0"/>
<sequence>MSTPAPVSVSILDREFLIACTDEERPGLIAAAAYLDGKMREVKSAAKASGLDRIAVLAALNITHELIAARQQGTSQADSVAQHVQALKHKLDGVLSASVK</sequence>
<keyword evidence="8" id="KW-0131">Cell cycle</keyword>
<keyword evidence="5 12" id="KW-0132">Cell division</keyword>
<dbReference type="PANTHER" id="PTHR34981:SF1">
    <property type="entry name" value="CELL DIVISION PROTEIN ZAPA"/>
    <property type="match status" value="1"/>
</dbReference>
<comment type="subcellular location">
    <subcellularLocation>
        <location evidence="1">Cytoplasm</location>
    </subcellularLocation>
</comment>
<evidence type="ECO:0000313" key="13">
    <source>
        <dbReference type="Proteomes" id="UP000295293"/>
    </source>
</evidence>